<dbReference type="Proteomes" id="UP000591131">
    <property type="component" value="Unassembled WGS sequence"/>
</dbReference>
<evidence type="ECO:0000256" key="1">
    <source>
        <dbReference type="SAM" id="MobiDB-lite"/>
    </source>
</evidence>
<organism evidence="2 3">
    <name type="scientific">Perkinsus chesapeaki</name>
    <name type="common">Clam parasite</name>
    <name type="synonym">Perkinsus andrewsi</name>
    <dbReference type="NCBI Taxonomy" id="330153"/>
    <lineage>
        <taxon>Eukaryota</taxon>
        <taxon>Sar</taxon>
        <taxon>Alveolata</taxon>
        <taxon>Perkinsozoa</taxon>
        <taxon>Perkinsea</taxon>
        <taxon>Perkinsida</taxon>
        <taxon>Perkinsidae</taxon>
        <taxon>Perkinsus</taxon>
    </lineage>
</organism>
<protein>
    <submittedName>
        <fullName evidence="2">Uncharacterized protein</fullName>
    </submittedName>
</protein>
<feature type="region of interest" description="Disordered" evidence="1">
    <location>
        <begin position="117"/>
        <end position="137"/>
    </location>
</feature>
<feature type="compositionally biased region" description="Pro residues" evidence="1">
    <location>
        <begin position="1"/>
        <end position="14"/>
    </location>
</feature>
<accession>A0A7J6MZJ8</accession>
<evidence type="ECO:0000313" key="2">
    <source>
        <dbReference type="EMBL" id="KAF4676814.1"/>
    </source>
</evidence>
<dbReference type="AlphaFoldDB" id="A0A7J6MZJ8"/>
<feature type="region of interest" description="Disordered" evidence="1">
    <location>
        <begin position="1"/>
        <end position="29"/>
    </location>
</feature>
<gene>
    <name evidence="2" type="ORF">FOL47_004748</name>
</gene>
<proteinExistence type="predicted"/>
<dbReference type="OrthoDB" id="10357204at2759"/>
<sequence length="398" mass="43073">MHRVPVPPPPPPYCLTPSSSRPLGPPVSPEPAISMLASSRDFSNRVKMTERMCNQVLLNLDEHDRALWRQAAGPVSKKGISHGTEGCYFHECVPPPAYDPYPRRGGCYKVMRRPDVVDGRDRASPGGPGSNGPQGRDEISMIPFGVLACLELDTMDEPPLPRCYSRKESPCSSSGRHRGARRGAAITLGILATAQELLPLQVVRPIYPILLLLCLSPRPSKAHLCTAMVTILQIPVFQKLSSLVDWSGLGLLAFSFIKAGFAEECVKCIGVACSCAIFPRAPNSVGLWAALSFSAWENFIRGPVPLLTDSFWVELGSLAIPTLVHLFCTQIAIDPESDFGPWSLGVAALCHGVYDMAALTYVPLCPVVLLGIVLLSEASHFGRDVMTEKVPDVLSLPV</sequence>
<dbReference type="EMBL" id="JAAPAO010000027">
    <property type="protein sequence ID" value="KAF4676814.1"/>
    <property type="molecule type" value="Genomic_DNA"/>
</dbReference>
<comment type="caution">
    <text evidence="2">The sequence shown here is derived from an EMBL/GenBank/DDBJ whole genome shotgun (WGS) entry which is preliminary data.</text>
</comment>
<reference evidence="2 3" key="1">
    <citation type="submission" date="2020-04" db="EMBL/GenBank/DDBJ databases">
        <title>Perkinsus chesapeaki whole genome sequence.</title>
        <authorList>
            <person name="Bogema D.R."/>
        </authorList>
    </citation>
    <scope>NUCLEOTIDE SEQUENCE [LARGE SCALE GENOMIC DNA]</scope>
    <source>
        <strain evidence="2">ATCC PRA-425</strain>
    </source>
</reference>
<name>A0A7J6MZJ8_PERCH</name>
<keyword evidence="3" id="KW-1185">Reference proteome</keyword>
<evidence type="ECO:0000313" key="3">
    <source>
        <dbReference type="Proteomes" id="UP000591131"/>
    </source>
</evidence>